<evidence type="ECO:0000313" key="3">
    <source>
        <dbReference type="Proteomes" id="UP000179920"/>
    </source>
</evidence>
<gene>
    <name evidence="2" type="ORF">UBRO_20088</name>
</gene>
<evidence type="ECO:0000313" key="2">
    <source>
        <dbReference type="EMBL" id="SAM85333.1"/>
    </source>
</evidence>
<sequence>MSTRNTTTSRKTSASTSNTGSHANQDDREWTQTMSSDESEPGSSNNDSDSDVSVVETRSRKRRKTGLKRGHCMSNWRKRLWGRHAKACNPCRQTQQHCQEPDPDSCQQHCGCCHEENKTHVCHHNEGFDITRVSQWAMYIVQGHTEAEADVLVYRDLASFGDPAAENSRETGIADPTEATPPGQSSSPATSSVPVNGLTNHVQNPDNGWIYNDVRTNS</sequence>
<dbReference type="EMBL" id="LT558133">
    <property type="protein sequence ID" value="SAM85333.1"/>
    <property type="molecule type" value="Genomic_DNA"/>
</dbReference>
<feature type="region of interest" description="Disordered" evidence="1">
    <location>
        <begin position="1"/>
        <end position="68"/>
    </location>
</feature>
<dbReference type="AlphaFoldDB" id="A0A1K0HDQ2"/>
<dbReference type="Proteomes" id="UP000179920">
    <property type="component" value="Chromosome XVII"/>
</dbReference>
<proteinExistence type="predicted"/>
<reference evidence="3" key="1">
    <citation type="submission" date="2016-04" db="EMBL/GenBank/DDBJ databases">
        <authorList>
            <person name="Guldener U."/>
            <person name="Guldener U."/>
        </authorList>
    </citation>
    <scope>NUCLEOTIDE SEQUENCE [LARGE SCALE GENOMIC DNA]</scope>
    <source>
        <strain evidence="3">UB2112</strain>
    </source>
</reference>
<feature type="compositionally biased region" description="Polar residues" evidence="1">
    <location>
        <begin position="182"/>
        <end position="206"/>
    </location>
</feature>
<organism evidence="2 3">
    <name type="scientific">Ustilago bromivora</name>
    <dbReference type="NCBI Taxonomy" id="307758"/>
    <lineage>
        <taxon>Eukaryota</taxon>
        <taxon>Fungi</taxon>
        <taxon>Dikarya</taxon>
        <taxon>Basidiomycota</taxon>
        <taxon>Ustilaginomycotina</taxon>
        <taxon>Ustilaginomycetes</taxon>
        <taxon>Ustilaginales</taxon>
        <taxon>Ustilaginaceae</taxon>
        <taxon>Ustilago</taxon>
    </lineage>
</organism>
<accession>A0A1K0HDQ2</accession>
<protein>
    <submittedName>
        <fullName evidence="2">Uncharacterized protein</fullName>
    </submittedName>
</protein>
<name>A0A1K0HDQ2_9BASI</name>
<feature type="region of interest" description="Disordered" evidence="1">
    <location>
        <begin position="163"/>
        <end position="218"/>
    </location>
</feature>
<feature type="compositionally biased region" description="Low complexity" evidence="1">
    <location>
        <begin position="41"/>
        <end position="56"/>
    </location>
</feature>
<feature type="compositionally biased region" description="Low complexity" evidence="1">
    <location>
        <begin position="1"/>
        <end position="19"/>
    </location>
</feature>
<feature type="compositionally biased region" description="Basic residues" evidence="1">
    <location>
        <begin position="59"/>
        <end position="68"/>
    </location>
</feature>
<dbReference type="OrthoDB" id="10340746at2759"/>
<evidence type="ECO:0000256" key="1">
    <source>
        <dbReference type="SAM" id="MobiDB-lite"/>
    </source>
</evidence>